<gene>
    <name evidence="1" type="ORF">RR42_m1713</name>
</gene>
<keyword evidence="2" id="KW-1185">Reference proteome</keyword>
<dbReference type="AlphaFoldDB" id="A0A0C4Y7Z0"/>
<name>A0A0C4Y7Z0_9BURK</name>
<protein>
    <submittedName>
        <fullName evidence="1">Phage repressor</fullName>
    </submittedName>
</protein>
<dbReference type="KEGG" id="cbw:RR42_m1713"/>
<dbReference type="Proteomes" id="UP000031843">
    <property type="component" value="Chromosome main"/>
</dbReference>
<proteinExistence type="predicted"/>
<dbReference type="EMBL" id="CP010536">
    <property type="protein sequence ID" value="AJG19110.1"/>
    <property type="molecule type" value="Genomic_DNA"/>
</dbReference>
<evidence type="ECO:0000313" key="2">
    <source>
        <dbReference type="Proteomes" id="UP000031843"/>
    </source>
</evidence>
<accession>A0A0C4Y7Z0</accession>
<organism evidence="1 2">
    <name type="scientific">Cupriavidus basilensis</name>
    <dbReference type="NCBI Taxonomy" id="68895"/>
    <lineage>
        <taxon>Bacteria</taxon>
        <taxon>Pseudomonadati</taxon>
        <taxon>Pseudomonadota</taxon>
        <taxon>Betaproteobacteria</taxon>
        <taxon>Burkholderiales</taxon>
        <taxon>Burkholderiaceae</taxon>
        <taxon>Cupriavidus</taxon>
    </lineage>
</organism>
<evidence type="ECO:0000313" key="1">
    <source>
        <dbReference type="EMBL" id="AJG19110.1"/>
    </source>
</evidence>
<reference evidence="1 2" key="1">
    <citation type="journal article" date="2015" name="Genome Announc.">
        <title>Complete Genome Sequence of Cupriavidus basilensis 4G11, Isolated from the Oak Ridge Field Research Center Site.</title>
        <authorList>
            <person name="Ray J."/>
            <person name="Waters R.J."/>
            <person name="Skerker J.M."/>
            <person name="Kuehl J.V."/>
            <person name="Price M.N."/>
            <person name="Huang J."/>
            <person name="Chakraborty R."/>
            <person name="Arkin A.P."/>
            <person name="Deutschbauer A."/>
        </authorList>
    </citation>
    <scope>NUCLEOTIDE SEQUENCE [LARGE SCALE GENOMIC DNA]</scope>
    <source>
        <strain evidence="1">4G11</strain>
    </source>
</reference>
<sequence>MAGYRLLDARGRAGVLALIGGMQPDNGNAIVRVKGNVGQYVEGNVTAPFTIDMSKKKQP</sequence>